<dbReference type="AlphaFoldDB" id="A0A843VG00"/>
<evidence type="ECO:0000313" key="3">
    <source>
        <dbReference type="Proteomes" id="UP000652761"/>
    </source>
</evidence>
<organism evidence="2 3">
    <name type="scientific">Colocasia esculenta</name>
    <name type="common">Wild taro</name>
    <name type="synonym">Arum esculentum</name>
    <dbReference type="NCBI Taxonomy" id="4460"/>
    <lineage>
        <taxon>Eukaryota</taxon>
        <taxon>Viridiplantae</taxon>
        <taxon>Streptophyta</taxon>
        <taxon>Embryophyta</taxon>
        <taxon>Tracheophyta</taxon>
        <taxon>Spermatophyta</taxon>
        <taxon>Magnoliopsida</taxon>
        <taxon>Liliopsida</taxon>
        <taxon>Araceae</taxon>
        <taxon>Aroideae</taxon>
        <taxon>Colocasieae</taxon>
        <taxon>Colocasia</taxon>
    </lineage>
</organism>
<feature type="compositionally biased region" description="Basic residues" evidence="1">
    <location>
        <begin position="1"/>
        <end position="12"/>
    </location>
</feature>
<dbReference type="Proteomes" id="UP000652761">
    <property type="component" value="Unassembled WGS sequence"/>
</dbReference>
<reference evidence="2" key="1">
    <citation type="submission" date="2017-07" db="EMBL/GenBank/DDBJ databases">
        <title>Taro Niue Genome Assembly and Annotation.</title>
        <authorList>
            <person name="Atibalentja N."/>
            <person name="Keating K."/>
            <person name="Fields C.J."/>
        </authorList>
    </citation>
    <scope>NUCLEOTIDE SEQUENCE</scope>
    <source>
        <strain evidence="2">Niue_2</strain>
        <tissue evidence="2">Leaf</tissue>
    </source>
</reference>
<sequence length="387" mass="43100">MPSGAKKRKAAKRKDQEQRRLLGVHPPTPPPSLSGGPPRSSQGNAVREEEEEDVVNHNGKGMENGCEVTYPMEQDNHHKQNDTLRNEDKIEYDSTGLIDIVMDSTQNFGEEQPHESFLHQRTDEDAKEIEEVHVVATDVKKDEVLPSSPLDCIFHTTGEVSVSEVEAVLAEHVQSEKTEHVLVLGDGPSIIEHKKWEPVDTASTLSVSEEDGQAWGSLIQRCNSAENVAETSKNETEERVICLSDAAAEETDQIFKSHNGTKRHAVAGTTQVAGSSQLKQRTPWWSCCGLFDVLLLQTSIHKSGFQLWCARARVGRQPFQRFQKPSRVLFPRALLVWHLIVVPCTFRCAMLCGPMFSIPMLSWASSFVGILKAKGSLLNVMDLMQLE</sequence>
<keyword evidence="3" id="KW-1185">Reference proteome</keyword>
<name>A0A843VG00_COLES</name>
<gene>
    <name evidence="2" type="ORF">Taro_026717</name>
</gene>
<dbReference type="OrthoDB" id="1930727at2759"/>
<evidence type="ECO:0000256" key="1">
    <source>
        <dbReference type="SAM" id="MobiDB-lite"/>
    </source>
</evidence>
<proteinExistence type="predicted"/>
<accession>A0A843VG00</accession>
<feature type="compositionally biased region" description="Low complexity" evidence="1">
    <location>
        <begin position="33"/>
        <end position="43"/>
    </location>
</feature>
<feature type="region of interest" description="Disordered" evidence="1">
    <location>
        <begin position="1"/>
        <end position="64"/>
    </location>
</feature>
<protein>
    <submittedName>
        <fullName evidence="2">Uncharacterized protein</fullName>
    </submittedName>
</protein>
<evidence type="ECO:0000313" key="2">
    <source>
        <dbReference type="EMBL" id="MQL94066.1"/>
    </source>
</evidence>
<comment type="caution">
    <text evidence="2">The sequence shown here is derived from an EMBL/GenBank/DDBJ whole genome shotgun (WGS) entry which is preliminary data.</text>
</comment>
<dbReference type="EMBL" id="NMUH01001627">
    <property type="protein sequence ID" value="MQL94066.1"/>
    <property type="molecule type" value="Genomic_DNA"/>
</dbReference>